<evidence type="ECO:0000259" key="14">
    <source>
        <dbReference type="Pfam" id="PF01370"/>
    </source>
</evidence>
<protein>
    <recommendedName>
        <fullName evidence="6">UDP-glucose 4-epimerase</fullName>
        <ecNumber evidence="5">5.1.3.2</ecNumber>
    </recommendedName>
    <alternativeName>
        <fullName evidence="12">Galactowaldenase</fullName>
    </alternativeName>
    <alternativeName>
        <fullName evidence="11">UDP-galactose 4-epimerase</fullName>
    </alternativeName>
</protein>
<dbReference type="InterPro" id="IPR036291">
    <property type="entry name" value="NAD(P)-bd_dom_sf"/>
</dbReference>
<feature type="region of interest" description="Disordered" evidence="13">
    <location>
        <begin position="389"/>
        <end position="417"/>
    </location>
</feature>
<comment type="catalytic activity">
    <reaction evidence="1">
        <text>UDP-alpha-D-glucose = UDP-alpha-D-galactose</text>
        <dbReference type="Rhea" id="RHEA:22168"/>
        <dbReference type="ChEBI" id="CHEBI:58885"/>
        <dbReference type="ChEBI" id="CHEBI:66914"/>
        <dbReference type="EC" id="5.1.3.2"/>
    </reaction>
</comment>
<evidence type="ECO:0000313" key="16">
    <source>
        <dbReference type="Proteomes" id="UP000065807"/>
    </source>
</evidence>
<dbReference type="PANTHER" id="PTHR43725">
    <property type="entry name" value="UDP-GLUCOSE 4-EPIMERASE"/>
    <property type="match status" value="1"/>
</dbReference>
<dbReference type="GO" id="GO:0033499">
    <property type="term" value="P:galactose catabolic process via UDP-galactose, Leloir pathway"/>
    <property type="evidence" value="ECO:0007669"/>
    <property type="project" value="TreeGrafter"/>
</dbReference>
<dbReference type="AlphaFoldDB" id="A0A0K2SIX7"/>
<dbReference type="CDD" id="cd05247">
    <property type="entry name" value="UDP_G4E_1_SDR_e"/>
    <property type="match status" value="1"/>
</dbReference>
<evidence type="ECO:0000256" key="4">
    <source>
        <dbReference type="ARBA" id="ARBA00007637"/>
    </source>
</evidence>
<organism evidence="15 16">
    <name type="scientific">Limnochorda pilosa</name>
    <dbReference type="NCBI Taxonomy" id="1555112"/>
    <lineage>
        <taxon>Bacteria</taxon>
        <taxon>Bacillati</taxon>
        <taxon>Bacillota</taxon>
        <taxon>Limnochordia</taxon>
        <taxon>Limnochordales</taxon>
        <taxon>Limnochordaceae</taxon>
        <taxon>Limnochorda</taxon>
    </lineage>
</organism>
<dbReference type="InterPro" id="IPR001509">
    <property type="entry name" value="Epimerase_deHydtase"/>
</dbReference>
<feature type="region of interest" description="Disordered" evidence="13">
    <location>
        <begin position="323"/>
        <end position="370"/>
    </location>
</feature>
<evidence type="ECO:0000256" key="2">
    <source>
        <dbReference type="ARBA" id="ARBA00001911"/>
    </source>
</evidence>
<keyword evidence="8" id="KW-0299">Galactose metabolism</keyword>
<accession>A0A0K2SIX7</accession>
<comment type="cofactor">
    <cofactor evidence="2">
        <name>NAD(+)</name>
        <dbReference type="ChEBI" id="CHEBI:57540"/>
    </cofactor>
</comment>
<evidence type="ECO:0000256" key="13">
    <source>
        <dbReference type="SAM" id="MobiDB-lite"/>
    </source>
</evidence>
<dbReference type="Gene3D" id="3.40.50.720">
    <property type="entry name" value="NAD(P)-binding Rossmann-like Domain"/>
    <property type="match status" value="1"/>
</dbReference>
<comment type="pathway">
    <text evidence="3">Carbohydrate metabolism; galactose metabolism.</text>
</comment>
<comment type="similarity">
    <text evidence="4">Belongs to the NAD(P)-dependent epimerase/dehydratase family.</text>
</comment>
<keyword evidence="10" id="KW-0119">Carbohydrate metabolism</keyword>
<dbReference type="STRING" id="1555112.LIP_1188"/>
<keyword evidence="16" id="KW-1185">Reference proteome</keyword>
<evidence type="ECO:0000256" key="9">
    <source>
        <dbReference type="ARBA" id="ARBA00023235"/>
    </source>
</evidence>
<evidence type="ECO:0000256" key="12">
    <source>
        <dbReference type="ARBA" id="ARBA00033067"/>
    </source>
</evidence>
<dbReference type="OrthoDB" id="181047at2"/>
<evidence type="ECO:0000313" key="15">
    <source>
        <dbReference type="EMBL" id="BAS27045.1"/>
    </source>
</evidence>
<gene>
    <name evidence="15" type="ORF">LIP_1188</name>
</gene>
<reference evidence="16" key="2">
    <citation type="journal article" date="2016" name="Int. J. Syst. Evol. Microbiol.">
        <title>Complete genome sequence and cell structure of Limnochorda pilosa, a Gram-negative spore-former within the phylum Firmicutes.</title>
        <authorList>
            <person name="Watanabe M."/>
            <person name="Kojima H."/>
            <person name="Fukui M."/>
        </authorList>
    </citation>
    <scope>NUCLEOTIDE SEQUENCE [LARGE SCALE GENOMIC DNA]</scope>
    <source>
        <strain evidence="16">HC45</strain>
    </source>
</reference>
<dbReference type="PATRIC" id="fig|1555112.3.peg.1237"/>
<dbReference type="EC" id="5.1.3.2" evidence="5"/>
<dbReference type="NCBIfam" id="TIGR01179">
    <property type="entry name" value="galE"/>
    <property type="match status" value="1"/>
</dbReference>
<dbReference type="UniPathway" id="UPA00214"/>
<reference evidence="16" key="1">
    <citation type="submission" date="2015-07" db="EMBL/GenBank/DDBJ databases">
        <title>Complete genome sequence and phylogenetic analysis of Limnochorda pilosa.</title>
        <authorList>
            <person name="Watanabe M."/>
            <person name="Kojima H."/>
            <person name="Fukui M."/>
        </authorList>
    </citation>
    <scope>NUCLEOTIDE SEQUENCE [LARGE SCALE GENOMIC DNA]</scope>
    <source>
        <strain evidence="16">HC45</strain>
    </source>
</reference>
<keyword evidence="7" id="KW-0520">NAD</keyword>
<dbReference type="GO" id="GO:0003978">
    <property type="term" value="F:UDP-glucose 4-epimerase activity"/>
    <property type="evidence" value="ECO:0007669"/>
    <property type="project" value="UniProtKB-EC"/>
</dbReference>
<evidence type="ECO:0000256" key="10">
    <source>
        <dbReference type="ARBA" id="ARBA00023277"/>
    </source>
</evidence>
<dbReference type="Gene3D" id="3.90.25.10">
    <property type="entry name" value="UDP-galactose 4-epimerase, domain 1"/>
    <property type="match status" value="1"/>
</dbReference>
<evidence type="ECO:0000256" key="6">
    <source>
        <dbReference type="ARBA" id="ARBA00018569"/>
    </source>
</evidence>
<dbReference type="KEGG" id="lpil:LIP_1188"/>
<dbReference type="Proteomes" id="UP000065807">
    <property type="component" value="Chromosome"/>
</dbReference>
<name>A0A0K2SIX7_LIMPI</name>
<evidence type="ECO:0000256" key="1">
    <source>
        <dbReference type="ARBA" id="ARBA00000083"/>
    </source>
</evidence>
<dbReference type="Pfam" id="PF01370">
    <property type="entry name" value="Epimerase"/>
    <property type="match status" value="1"/>
</dbReference>
<dbReference type="SUPFAM" id="SSF51735">
    <property type="entry name" value="NAD(P)-binding Rossmann-fold domains"/>
    <property type="match status" value="1"/>
</dbReference>
<evidence type="ECO:0000256" key="7">
    <source>
        <dbReference type="ARBA" id="ARBA00023027"/>
    </source>
</evidence>
<dbReference type="EMBL" id="AP014924">
    <property type="protein sequence ID" value="BAS27045.1"/>
    <property type="molecule type" value="Genomic_DNA"/>
</dbReference>
<proteinExistence type="inferred from homology"/>
<evidence type="ECO:0000256" key="11">
    <source>
        <dbReference type="ARBA" id="ARBA00031367"/>
    </source>
</evidence>
<evidence type="ECO:0000256" key="8">
    <source>
        <dbReference type="ARBA" id="ARBA00023144"/>
    </source>
</evidence>
<evidence type="ECO:0000256" key="3">
    <source>
        <dbReference type="ARBA" id="ARBA00004947"/>
    </source>
</evidence>
<sequence length="417" mass="45108">MRILVTGGAGYIGSHVAALLHERGDTVRVVDDLSKGHVEAVKGPGLIRADLRRPQELEAAFSGGPWDAVIHLAASSLVGESMEAPARYYENNVVGGFHLVEAMRRHGVTRLVFSSTAAVYGEPERVPIVEEEPPRPTNPYGATKLAFEEMLHWYGEAYGLRSVSLRYFNVAGADPDRGLGEDHHPETHLIPILLEVALGQRERFQVFGDDYPTADGTCIRDYIHVLDLAEAHLLALDHLARGGASRTYNLGNGAGFSVREVCEAARRVIGRPIPTVVGPRRPGDPPVLVASSERIRAELGWVPRRPSVEEMIESAWHWRLAHPDGFPAKGRGEPGKAPQGAAEPPRAPSPSGADHLADPPLPPRLTRSQERKADGRYLVYYGFPGESAWEEGARAGGRPVDSATPGASPSGEDESCV</sequence>
<dbReference type="PANTHER" id="PTHR43725:SF53">
    <property type="entry name" value="UDP-ARABINOSE 4-EPIMERASE 1"/>
    <property type="match status" value="1"/>
</dbReference>
<evidence type="ECO:0000256" key="5">
    <source>
        <dbReference type="ARBA" id="ARBA00013189"/>
    </source>
</evidence>
<feature type="domain" description="NAD-dependent epimerase/dehydratase" evidence="14">
    <location>
        <begin position="3"/>
        <end position="251"/>
    </location>
</feature>
<dbReference type="InterPro" id="IPR005886">
    <property type="entry name" value="UDP_G4E"/>
</dbReference>
<keyword evidence="9" id="KW-0413">Isomerase</keyword>